<proteinExistence type="predicted"/>
<accession>A0ABY5KLE6</accession>
<keyword evidence="3" id="KW-1185">Reference proteome</keyword>
<gene>
    <name evidence="2" type="ORF">NP095_07170</name>
</gene>
<sequence>MATTASARRLFQAVGESPASERLAVAQERLYRPLLDWARDSPLHTDALGHSVHPPLTDVVTGCWLSASLLDIFAGRDARGAATLLAAAGLVASVPTALAGAGDWTELEGDDRRIGAVHSLATDVATFLFAGSLIARFRGRHGPGVALGLAGNVVVAGAGLLGGHLALSRGAADRSDLG</sequence>
<reference evidence="2 3" key="1">
    <citation type="submission" date="2022-07" db="EMBL/GenBank/DDBJ databases">
        <title>Novel species in genus Aeromicrobium.</title>
        <authorList>
            <person name="Ye L."/>
        </authorList>
    </citation>
    <scope>NUCLEOTIDE SEQUENCE [LARGE SCALE GENOMIC DNA]</scope>
    <source>
        <strain evidence="3">zg-Y50</strain>
    </source>
</reference>
<keyword evidence="1" id="KW-0812">Transmembrane</keyword>
<evidence type="ECO:0000313" key="3">
    <source>
        <dbReference type="Proteomes" id="UP001315860"/>
    </source>
</evidence>
<keyword evidence="1" id="KW-0472">Membrane</keyword>
<dbReference type="Proteomes" id="UP001315860">
    <property type="component" value="Chromosome"/>
</dbReference>
<protein>
    <recommendedName>
        <fullName evidence="4">DUF2231 domain-containing protein</fullName>
    </recommendedName>
</protein>
<evidence type="ECO:0000313" key="2">
    <source>
        <dbReference type="EMBL" id="UUI69865.1"/>
    </source>
</evidence>
<evidence type="ECO:0000256" key="1">
    <source>
        <dbReference type="SAM" id="Phobius"/>
    </source>
</evidence>
<keyword evidence="1" id="KW-1133">Transmembrane helix</keyword>
<feature type="transmembrane region" description="Helical" evidence="1">
    <location>
        <begin position="114"/>
        <end position="135"/>
    </location>
</feature>
<dbReference type="EMBL" id="CP101990">
    <property type="protein sequence ID" value="UUI69865.1"/>
    <property type="molecule type" value="Genomic_DNA"/>
</dbReference>
<evidence type="ECO:0008006" key="4">
    <source>
        <dbReference type="Google" id="ProtNLM"/>
    </source>
</evidence>
<dbReference type="RefSeq" id="WP_232416635.1">
    <property type="nucleotide sequence ID" value="NZ_CP101990.1"/>
</dbReference>
<feature type="transmembrane region" description="Helical" evidence="1">
    <location>
        <begin position="81"/>
        <end position="102"/>
    </location>
</feature>
<organism evidence="2 3">
    <name type="scientific">Aeromicrobium duanguangcaii</name>
    <dbReference type="NCBI Taxonomy" id="2968086"/>
    <lineage>
        <taxon>Bacteria</taxon>
        <taxon>Bacillati</taxon>
        <taxon>Actinomycetota</taxon>
        <taxon>Actinomycetes</taxon>
        <taxon>Propionibacteriales</taxon>
        <taxon>Nocardioidaceae</taxon>
        <taxon>Aeromicrobium</taxon>
    </lineage>
</organism>
<name>A0ABY5KLE6_9ACTN</name>
<feature type="transmembrane region" description="Helical" evidence="1">
    <location>
        <begin position="147"/>
        <end position="167"/>
    </location>
</feature>